<reference evidence="1" key="1">
    <citation type="journal article" date="2023" name="Plant J.">
        <title>Genome sequences and population genomics provide insights into the demographic history, inbreeding, and mutation load of two 'living fossil' tree species of Dipteronia.</title>
        <authorList>
            <person name="Feng Y."/>
            <person name="Comes H.P."/>
            <person name="Chen J."/>
            <person name="Zhu S."/>
            <person name="Lu R."/>
            <person name="Zhang X."/>
            <person name="Li P."/>
            <person name="Qiu J."/>
            <person name="Olsen K.M."/>
            <person name="Qiu Y."/>
        </authorList>
    </citation>
    <scope>NUCLEOTIDE SEQUENCE</scope>
    <source>
        <strain evidence="1">NBL</strain>
    </source>
</reference>
<comment type="caution">
    <text evidence="1">The sequence shown here is derived from an EMBL/GenBank/DDBJ whole genome shotgun (WGS) entry which is preliminary data.</text>
</comment>
<gene>
    <name evidence="1" type="ORF">Dsin_014680</name>
</gene>
<accession>A0AAE0ANC7</accession>
<dbReference type="Proteomes" id="UP001281410">
    <property type="component" value="Unassembled WGS sequence"/>
</dbReference>
<proteinExistence type="predicted"/>
<keyword evidence="2" id="KW-1185">Reference proteome</keyword>
<organism evidence="1 2">
    <name type="scientific">Dipteronia sinensis</name>
    <dbReference type="NCBI Taxonomy" id="43782"/>
    <lineage>
        <taxon>Eukaryota</taxon>
        <taxon>Viridiplantae</taxon>
        <taxon>Streptophyta</taxon>
        <taxon>Embryophyta</taxon>
        <taxon>Tracheophyta</taxon>
        <taxon>Spermatophyta</taxon>
        <taxon>Magnoliopsida</taxon>
        <taxon>eudicotyledons</taxon>
        <taxon>Gunneridae</taxon>
        <taxon>Pentapetalae</taxon>
        <taxon>rosids</taxon>
        <taxon>malvids</taxon>
        <taxon>Sapindales</taxon>
        <taxon>Sapindaceae</taxon>
        <taxon>Hippocastanoideae</taxon>
        <taxon>Acereae</taxon>
        <taxon>Dipteronia</taxon>
    </lineage>
</organism>
<sequence length="127" mass="14908">MEVWRVYKVKGSIGQTLFSKLKACKNFLKAECHIRKSASCPNKEGEERLQKVNLMVESDGWTDALREEILQILFDMWKVIMREEQKWGQKPRVKWLKDGDKKLKFFHHVANGRIRSNCIGDIMINGL</sequence>
<evidence type="ECO:0000313" key="1">
    <source>
        <dbReference type="EMBL" id="KAK3220710.1"/>
    </source>
</evidence>
<protein>
    <submittedName>
        <fullName evidence="1">Uncharacterized protein</fullName>
    </submittedName>
</protein>
<name>A0AAE0ANC7_9ROSI</name>
<dbReference type="EMBL" id="JANJYJ010000004">
    <property type="protein sequence ID" value="KAK3220710.1"/>
    <property type="molecule type" value="Genomic_DNA"/>
</dbReference>
<dbReference type="AlphaFoldDB" id="A0AAE0ANC7"/>
<evidence type="ECO:0000313" key="2">
    <source>
        <dbReference type="Proteomes" id="UP001281410"/>
    </source>
</evidence>